<dbReference type="InterPro" id="IPR003749">
    <property type="entry name" value="ThiS/MoaD-like"/>
</dbReference>
<evidence type="ECO:0000313" key="2">
    <source>
        <dbReference type="Proteomes" id="UP001138681"/>
    </source>
</evidence>
<proteinExistence type="predicted"/>
<evidence type="ECO:0000313" key="1">
    <source>
        <dbReference type="EMBL" id="MBV7259554.1"/>
    </source>
</evidence>
<sequence length="87" mass="9303">MSIRIMYLGQLADIAGKDESEFTSSSGEIDWPDLVELLRNHVNPEISAAVDDARTLVAVNGKVLSDKTHLDARDGDEVALLPPVSGG</sequence>
<organism evidence="1 2">
    <name type="scientific">Erythrobacter crassostreae</name>
    <dbReference type="NCBI Taxonomy" id="2828328"/>
    <lineage>
        <taxon>Bacteria</taxon>
        <taxon>Pseudomonadati</taxon>
        <taxon>Pseudomonadota</taxon>
        <taxon>Alphaproteobacteria</taxon>
        <taxon>Sphingomonadales</taxon>
        <taxon>Erythrobacteraceae</taxon>
        <taxon>Erythrobacter/Porphyrobacter group</taxon>
        <taxon>Erythrobacter</taxon>
    </lineage>
</organism>
<dbReference type="Proteomes" id="UP001138681">
    <property type="component" value="Unassembled WGS sequence"/>
</dbReference>
<comment type="caution">
    <text evidence="1">The sequence shown here is derived from an EMBL/GenBank/DDBJ whole genome shotgun (WGS) entry which is preliminary data.</text>
</comment>
<name>A0A9X1JMM1_9SPHN</name>
<dbReference type="EMBL" id="JAGSPC010000001">
    <property type="protein sequence ID" value="MBV7259554.1"/>
    <property type="molecule type" value="Genomic_DNA"/>
</dbReference>
<dbReference type="Pfam" id="PF02597">
    <property type="entry name" value="ThiS"/>
    <property type="match status" value="1"/>
</dbReference>
<protein>
    <submittedName>
        <fullName evidence="1">MoaD/ThiS family protein</fullName>
    </submittedName>
</protein>
<gene>
    <name evidence="1" type="ORF">KCG46_08205</name>
</gene>
<reference evidence="1" key="1">
    <citation type="submission" date="2021-04" db="EMBL/GenBank/DDBJ databases">
        <authorList>
            <person name="Pira H."/>
            <person name="Risdian C."/>
            <person name="Wink J."/>
        </authorList>
    </citation>
    <scope>NUCLEOTIDE SEQUENCE</scope>
    <source>
        <strain evidence="1">WH158</strain>
    </source>
</reference>
<keyword evidence="2" id="KW-1185">Reference proteome</keyword>
<dbReference type="RefSeq" id="WP_218404768.1">
    <property type="nucleotide sequence ID" value="NZ_JAGSPC010000001.1"/>
</dbReference>
<accession>A0A9X1JMM1</accession>
<dbReference type="AlphaFoldDB" id="A0A9X1JMM1"/>